<protein>
    <submittedName>
        <fullName evidence="8">TonB-dependent receptor</fullName>
    </submittedName>
</protein>
<evidence type="ECO:0000256" key="3">
    <source>
        <dbReference type="ARBA" id="ARBA00023237"/>
    </source>
</evidence>
<feature type="region of interest" description="Disordered" evidence="4">
    <location>
        <begin position="25"/>
        <end position="50"/>
    </location>
</feature>
<dbReference type="InterPro" id="IPR036942">
    <property type="entry name" value="Beta-barrel_TonB_sf"/>
</dbReference>
<dbReference type="OrthoDB" id="5476657at2"/>
<evidence type="ECO:0000256" key="4">
    <source>
        <dbReference type="SAM" id="MobiDB-lite"/>
    </source>
</evidence>
<feature type="domain" description="Outer membrane protein beta-barrel" evidence="7">
    <location>
        <begin position="547"/>
        <end position="783"/>
    </location>
</feature>
<keyword evidence="8" id="KW-0675">Receptor</keyword>
<dbReference type="Pfam" id="PF07715">
    <property type="entry name" value="Plug"/>
    <property type="match status" value="1"/>
</dbReference>
<gene>
    <name evidence="8" type="ORF">SAMN06297144_2396</name>
</gene>
<feature type="domain" description="TonB-dependent receptor plug" evidence="6">
    <location>
        <begin position="78"/>
        <end position="170"/>
    </location>
</feature>
<proteinExistence type="predicted"/>
<evidence type="ECO:0000259" key="6">
    <source>
        <dbReference type="Pfam" id="PF07715"/>
    </source>
</evidence>
<dbReference type="Gene3D" id="2.40.170.20">
    <property type="entry name" value="TonB-dependent receptor, beta-barrel domain"/>
    <property type="match status" value="1"/>
</dbReference>
<feature type="chain" id="PRO_5011973113" evidence="5">
    <location>
        <begin position="25"/>
        <end position="946"/>
    </location>
</feature>
<dbReference type="SUPFAM" id="SSF56935">
    <property type="entry name" value="Porins"/>
    <property type="match status" value="1"/>
</dbReference>
<comment type="subcellular location">
    <subcellularLocation>
        <location evidence="1">Cell outer membrane</location>
    </subcellularLocation>
</comment>
<evidence type="ECO:0000313" key="8">
    <source>
        <dbReference type="EMBL" id="SOB87269.1"/>
    </source>
</evidence>
<dbReference type="PANTHER" id="PTHR40980:SF4">
    <property type="entry name" value="TONB-DEPENDENT RECEPTOR-LIKE BETA-BARREL DOMAIN-CONTAINING PROTEIN"/>
    <property type="match status" value="1"/>
</dbReference>
<keyword evidence="3" id="KW-0998">Cell outer membrane</keyword>
<dbReference type="InterPro" id="IPR012910">
    <property type="entry name" value="Plug_dom"/>
</dbReference>
<sequence>MQTSFRLALCAGISTLALATPSLAQTTPVTEQNEPVPQQNTSGGTPAVPEPAVTDEEIVVTGARPIAEAEAAALQVQRNSDSLVTVAAADSVGRLPDQNIAQAAGRLPGVAVERDQGQARYISLRGAPNYWTTLSFDGINVVSPEGRDARFDSIPSAIASQIIVSKAVTPEMPGETVAGNVNVITRSAFDYTNAHIAGKAGFGIAELGEREQYEASLVMSDRYQLGGGELGVLVSGSFYERQMITDNFENDWERVAQDQRPGAGTRFWVHETENKLYRLTRRNWSVSGRLDYRPDDANRLSARSIYTIFTDDEARDNYRFDLDDRQGDLVANTAACPSTAVNPTPTTSGYADLCIGNTPTRGTTYGIDIRQRSTLRAFRQSIFTNTLAGDHEFGEGWTLNWIGNYTQSKDDRSVTGEASWESPSTRTARPTVGYDFSDPNLARVSLFTTLQLASPTRFQAGTPVTAIDSFTKPPVSFTVLDAVDTTDAYTGKIVLSKELGLFGGDATLRVGFQFDQRTKTADENQISLSTAAQFAAIGLPTNYNQFSLDTPFQGEIPLGYSFRYFDTNKMEVVSAAAQANFAFAPVTANNYEVREQVYAGFVMGTLRYDWGSILGGVRVEHLKNRGEAIATVGTATGLVVAESEQTLAFPSLHINFNVDDTKKLRLSFNSGAARADYDQLRPNVVVNDSNQTISGGNPSVQPERAYGVDGYFEWYLRPQGYLMVGLFYKRVEDVLYRQTRTFNSDTLNTGGIDRSSYVFTGITNGGNGRVFGAEAAAQLQLEPYTEALGLPDFLGGFGISANVTLNDSEVTKPAIGAVPDRKVRLPGTSDLVYNIGGYYEKYGLSLRVQYQRRSTWLDGFADDLTDGGDTYWAADDEMDISARFAITPQLEIYFDAQNVLNQPGRRYSEPGNLLTATGTPTGRIDSQTIEWERFGRRYSGGFRFNF</sequence>
<evidence type="ECO:0000313" key="9">
    <source>
        <dbReference type="Proteomes" id="UP000219494"/>
    </source>
</evidence>
<dbReference type="Proteomes" id="UP000219494">
    <property type="component" value="Unassembled WGS sequence"/>
</dbReference>
<dbReference type="EMBL" id="OBMI01000002">
    <property type="protein sequence ID" value="SOB87269.1"/>
    <property type="molecule type" value="Genomic_DNA"/>
</dbReference>
<dbReference type="AlphaFoldDB" id="A0A285R0P3"/>
<dbReference type="InterPro" id="IPR041700">
    <property type="entry name" value="OMP_b-brl_3"/>
</dbReference>
<feature type="region of interest" description="Disordered" evidence="4">
    <location>
        <begin position="413"/>
        <end position="432"/>
    </location>
</feature>
<dbReference type="GO" id="GO:0009279">
    <property type="term" value="C:cell outer membrane"/>
    <property type="evidence" value="ECO:0007669"/>
    <property type="project" value="UniProtKB-SubCell"/>
</dbReference>
<name>A0A285R0P3_9SPHN</name>
<dbReference type="InterPro" id="IPR037066">
    <property type="entry name" value="Plug_dom_sf"/>
</dbReference>
<dbReference type="RefSeq" id="WP_097064175.1">
    <property type="nucleotide sequence ID" value="NZ_OBMI01000002.1"/>
</dbReference>
<keyword evidence="9" id="KW-1185">Reference proteome</keyword>
<dbReference type="Pfam" id="PF14905">
    <property type="entry name" value="OMP_b-brl_3"/>
    <property type="match status" value="1"/>
</dbReference>
<dbReference type="Gene3D" id="2.170.130.10">
    <property type="entry name" value="TonB-dependent receptor, plug domain"/>
    <property type="match status" value="1"/>
</dbReference>
<evidence type="ECO:0000256" key="1">
    <source>
        <dbReference type="ARBA" id="ARBA00004442"/>
    </source>
</evidence>
<dbReference type="InterPro" id="IPR010104">
    <property type="entry name" value="TonB_rcpt_bac"/>
</dbReference>
<feature type="compositionally biased region" description="Polar residues" evidence="4">
    <location>
        <begin position="25"/>
        <end position="44"/>
    </location>
</feature>
<reference evidence="8 9" key="1">
    <citation type="submission" date="2017-07" db="EMBL/GenBank/DDBJ databases">
        <authorList>
            <person name="Sun Z.S."/>
            <person name="Albrecht U."/>
            <person name="Echele G."/>
            <person name="Lee C.C."/>
        </authorList>
    </citation>
    <scope>NUCLEOTIDE SEQUENCE [LARGE SCALE GENOMIC DNA]</scope>
    <source>
        <strain evidence="8 9">CGMCC 1.12672</strain>
    </source>
</reference>
<dbReference type="NCBIfam" id="TIGR01782">
    <property type="entry name" value="TonB-Xanth-Caul"/>
    <property type="match status" value="1"/>
</dbReference>
<keyword evidence="5" id="KW-0732">Signal</keyword>
<keyword evidence="2" id="KW-0472">Membrane</keyword>
<dbReference type="PANTHER" id="PTHR40980">
    <property type="entry name" value="PLUG DOMAIN-CONTAINING PROTEIN"/>
    <property type="match status" value="1"/>
</dbReference>
<evidence type="ECO:0000256" key="5">
    <source>
        <dbReference type="SAM" id="SignalP"/>
    </source>
</evidence>
<accession>A0A285R0P3</accession>
<feature type="signal peptide" evidence="5">
    <location>
        <begin position="1"/>
        <end position="24"/>
    </location>
</feature>
<evidence type="ECO:0000256" key="2">
    <source>
        <dbReference type="ARBA" id="ARBA00023136"/>
    </source>
</evidence>
<organism evidence="8 9">
    <name type="scientific">Sphingomonas guangdongensis</name>
    <dbReference type="NCBI Taxonomy" id="1141890"/>
    <lineage>
        <taxon>Bacteria</taxon>
        <taxon>Pseudomonadati</taxon>
        <taxon>Pseudomonadota</taxon>
        <taxon>Alphaproteobacteria</taxon>
        <taxon>Sphingomonadales</taxon>
        <taxon>Sphingomonadaceae</taxon>
        <taxon>Sphingomonas</taxon>
    </lineage>
</organism>
<evidence type="ECO:0000259" key="7">
    <source>
        <dbReference type="Pfam" id="PF14905"/>
    </source>
</evidence>